<feature type="signal peptide" evidence="1">
    <location>
        <begin position="1"/>
        <end position="23"/>
    </location>
</feature>
<reference evidence="4" key="1">
    <citation type="journal article" date="2019" name="Int. J. Syst. Evol. Microbiol.">
        <title>The Global Catalogue of Microorganisms (GCM) 10K type strain sequencing project: providing services to taxonomists for standard genome sequencing and annotation.</title>
        <authorList>
            <consortium name="The Broad Institute Genomics Platform"/>
            <consortium name="The Broad Institute Genome Sequencing Center for Infectious Disease"/>
            <person name="Wu L."/>
            <person name="Ma J."/>
        </authorList>
    </citation>
    <scope>NUCLEOTIDE SEQUENCE [LARGE SCALE GENOMIC DNA]</scope>
    <source>
        <strain evidence="4">WYCCWR 12678</strain>
    </source>
</reference>
<feature type="domain" description="SLH" evidence="2">
    <location>
        <begin position="152"/>
        <end position="215"/>
    </location>
</feature>
<comment type="caution">
    <text evidence="3">The sequence shown here is derived from an EMBL/GenBank/DDBJ whole genome shotgun (WGS) entry which is preliminary data.</text>
</comment>
<evidence type="ECO:0000259" key="2">
    <source>
        <dbReference type="PROSITE" id="PS51272"/>
    </source>
</evidence>
<evidence type="ECO:0000313" key="3">
    <source>
        <dbReference type="EMBL" id="MFC4767189.1"/>
    </source>
</evidence>
<keyword evidence="4" id="KW-1185">Reference proteome</keyword>
<gene>
    <name evidence="3" type="ORF">ACFO8Q_07400</name>
</gene>
<sequence>MRKYLILTLSLVLLLTGFSPSLAGKASAKTAVFPDSQGHWAEATINTVSAVRLFVGYPDGTFHPDESITRAEFITALSNAIGDSKEVSAAIPYRDVDKQDWYYLPVSHLWNMGVLKEGDYGAELKPNEPILRQEIARMAARAADRYGEKTTMEKIFSDVSIGHPYYQDNSRAAGYRILSGYPDGSFGPERQASRAEAATMLLNTLQVNKPKSPYASDKFIGAWEPGIAADMFIDAGWEEAFTQKRDTLDLSDLKSFASDRAIEQYRTYLMAARSMKQIDISGPWVWKGEFYPKYINNDFAIVSWYLGISQKMDGQWYMQKTDPFIIVIKRQANRKWAVVDFPIVVPSPNQKDWPMPNFQEPIVSRELSFKYIDESGTYYAFEYTGNYDNPRQEDAVETLNEVFQEASPGKVQFLRIMNVPTKETPNAELVKTLESKQPLSQKEGIHHLFYLKAGNLVGFANQPPEDMVESLWVLFNVFGGGSIVRSIDGIVWEEMSDDPFWREIQSMKEEEVTAHKQELGKRFEQVLKKYKKKG</sequence>
<dbReference type="PANTHER" id="PTHR43308:SF5">
    <property type="entry name" value="S-LAYER PROTEIN _ PEPTIDOGLYCAN ENDO-BETA-N-ACETYLGLUCOSAMINIDASE"/>
    <property type="match status" value="1"/>
</dbReference>
<accession>A0ABV9Q066</accession>
<feature type="domain" description="SLH" evidence="2">
    <location>
        <begin position="92"/>
        <end position="151"/>
    </location>
</feature>
<dbReference type="InterPro" id="IPR051465">
    <property type="entry name" value="Cell_Envelope_Struct_Comp"/>
</dbReference>
<proteinExistence type="predicted"/>
<dbReference type="Proteomes" id="UP001596002">
    <property type="component" value="Unassembled WGS sequence"/>
</dbReference>
<keyword evidence="1" id="KW-0732">Signal</keyword>
<dbReference type="PROSITE" id="PS51272">
    <property type="entry name" value="SLH"/>
    <property type="match status" value="3"/>
</dbReference>
<dbReference type="PANTHER" id="PTHR43308">
    <property type="entry name" value="OUTER MEMBRANE PROTEIN ALPHA-RELATED"/>
    <property type="match status" value="1"/>
</dbReference>
<feature type="chain" id="PRO_5045338056" evidence="1">
    <location>
        <begin position="24"/>
        <end position="534"/>
    </location>
</feature>
<dbReference type="Pfam" id="PF00395">
    <property type="entry name" value="SLH"/>
    <property type="match status" value="2"/>
</dbReference>
<protein>
    <submittedName>
        <fullName evidence="3">S-layer homology domain-containing protein</fullName>
    </submittedName>
</protein>
<dbReference type="EMBL" id="JBHSHC010000050">
    <property type="protein sequence ID" value="MFC4767189.1"/>
    <property type="molecule type" value="Genomic_DNA"/>
</dbReference>
<dbReference type="RefSeq" id="WP_380025107.1">
    <property type="nucleotide sequence ID" value="NZ_JBHSHC010000050.1"/>
</dbReference>
<dbReference type="InterPro" id="IPR001119">
    <property type="entry name" value="SLH_dom"/>
</dbReference>
<evidence type="ECO:0000256" key="1">
    <source>
        <dbReference type="SAM" id="SignalP"/>
    </source>
</evidence>
<name>A0ABV9Q066_9BACL</name>
<feature type="domain" description="SLH" evidence="2">
    <location>
        <begin position="28"/>
        <end position="91"/>
    </location>
</feature>
<organism evidence="3 4">
    <name type="scientific">Effusibacillus consociatus</name>
    <dbReference type="NCBI Taxonomy" id="1117041"/>
    <lineage>
        <taxon>Bacteria</taxon>
        <taxon>Bacillati</taxon>
        <taxon>Bacillota</taxon>
        <taxon>Bacilli</taxon>
        <taxon>Bacillales</taxon>
        <taxon>Alicyclobacillaceae</taxon>
        <taxon>Effusibacillus</taxon>
    </lineage>
</organism>
<evidence type="ECO:0000313" key="4">
    <source>
        <dbReference type="Proteomes" id="UP001596002"/>
    </source>
</evidence>